<evidence type="ECO:0000313" key="1">
    <source>
        <dbReference type="EMBL" id="CAG7730299.1"/>
    </source>
</evidence>
<accession>A0A8J2K680</accession>
<sequence>MVLSAPRDFCQTQKLQRCEDPTSEGINSMSVVFGSRLFFTRTIPSNLTIASNLKEQHLNPVHQKGANRSSPASSSLRIAYLGHEPQSNPVKLKLLKGIFQGSGKPLKSDIIDTLRFLL</sequence>
<gene>
    <name evidence="1" type="ORF">AFUS01_LOCUS18956</name>
</gene>
<reference evidence="1" key="1">
    <citation type="submission" date="2021-06" db="EMBL/GenBank/DDBJ databases">
        <authorList>
            <person name="Hodson N. C."/>
            <person name="Mongue J. A."/>
            <person name="Jaron S. K."/>
        </authorList>
    </citation>
    <scope>NUCLEOTIDE SEQUENCE</scope>
</reference>
<evidence type="ECO:0000313" key="2">
    <source>
        <dbReference type="Proteomes" id="UP000708208"/>
    </source>
</evidence>
<protein>
    <submittedName>
        <fullName evidence="1">Uncharacterized protein</fullName>
    </submittedName>
</protein>
<dbReference type="AlphaFoldDB" id="A0A8J2K680"/>
<keyword evidence="2" id="KW-1185">Reference proteome</keyword>
<dbReference type="EMBL" id="CAJVCH010192173">
    <property type="protein sequence ID" value="CAG7730299.1"/>
    <property type="molecule type" value="Genomic_DNA"/>
</dbReference>
<proteinExistence type="predicted"/>
<organism evidence="1 2">
    <name type="scientific">Allacma fusca</name>
    <dbReference type="NCBI Taxonomy" id="39272"/>
    <lineage>
        <taxon>Eukaryota</taxon>
        <taxon>Metazoa</taxon>
        <taxon>Ecdysozoa</taxon>
        <taxon>Arthropoda</taxon>
        <taxon>Hexapoda</taxon>
        <taxon>Collembola</taxon>
        <taxon>Symphypleona</taxon>
        <taxon>Sminthuridae</taxon>
        <taxon>Allacma</taxon>
    </lineage>
</organism>
<dbReference type="Proteomes" id="UP000708208">
    <property type="component" value="Unassembled WGS sequence"/>
</dbReference>
<name>A0A8J2K680_9HEXA</name>
<comment type="caution">
    <text evidence="1">The sequence shown here is derived from an EMBL/GenBank/DDBJ whole genome shotgun (WGS) entry which is preliminary data.</text>
</comment>